<dbReference type="EMBL" id="JADBGI010000005">
    <property type="protein sequence ID" value="MBE2998448.1"/>
    <property type="molecule type" value="Genomic_DNA"/>
</dbReference>
<keyword evidence="2 7" id="KW-0813">Transport</keyword>
<feature type="transmembrane region" description="Helical" evidence="7">
    <location>
        <begin position="132"/>
        <end position="153"/>
    </location>
</feature>
<dbReference type="SUPFAM" id="SSF161098">
    <property type="entry name" value="MetI-like"/>
    <property type="match status" value="1"/>
</dbReference>
<dbReference type="CDD" id="cd06261">
    <property type="entry name" value="TM_PBP2"/>
    <property type="match status" value="1"/>
</dbReference>
<feature type="transmembrane region" description="Helical" evidence="7">
    <location>
        <begin position="259"/>
        <end position="285"/>
    </location>
</feature>
<evidence type="ECO:0000259" key="9">
    <source>
        <dbReference type="PROSITE" id="PS50928"/>
    </source>
</evidence>
<dbReference type="RefSeq" id="WP_193121098.1">
    <property type="nucleotide sequence ID" value="NZ_JADBGI010000005.1"/>
</dbReference>
<evidence type="ECO:0000256" key="8">
    <source>
        <dbReference type="SAM" id="MobiDB-lite"/>
    </source>
</evidence>
<dbReference type="InterPro" id="IPR000515">
    <property type="entry name" value="MetI-like"/>
</dbReference>
<feature type="region of interest" description="Disordered" evidence="8">
    <location>
        <begin position="1"/>
        <end position="20"/>
    </location>
</feature>
<evidence type="ECO:0000256" key="1">
    <source>
        <dbReference type="ARBA" id="ARBA00004651"/>
    </source>
</evidence>
<accession>A0ABR9P3L9</accession>
<dbReference type="Proteomes" id="UP000806528">
    <property type="component" value="Unassembled WGS sequence"/>
</dbReference>
<sequence>MGRHAHAVARRTRPAGFGTAGPGTGTVTRYVLRRLFQALLVLWAAYTATFALLYLLPSDPVSLMLRGGGEESFATPEQEAELRERWGFDQPPAIQYLTMLGLALTGDLGTSLTTGQPVVAALAEALPPTAQLAGAALVTAVLLGGGVAVAATYTRSPLLARFLTALPPVGVAMPTFWVGLVLVQVVSFQWGLLTALGGETSAAGLVLPALTLSLPVAALIAQVLSDGLRAELARPHTTTARAKGASRARVHLAHALSGGVLPTLTLVGVVTGELLAGAVVVETVFSRPGIGRITATAVEAQDLPLVQGVVLLAAVVFVLANLLVDLLLPLLDPRVRIGARRPGGAAA</sequence>
<evidence type="ECO:0000256" key="6">
    <source>
        <dbReference type="ARBA" id="ARBA00023136"/>
    </source>
</evidence>
<dbReference type="Pfam" id="PF19300">
    <property type="entry name" value="BPD_transp_1_N"/>
    <property type="match status" value="1"/>
</dbReference>
<comment type="similarity">
    <text evidence="7">Belongs to the binding-protein-dependent transport system permease family.</text>
</comment>
<keyword evidence="4 7" id="KW-0812">Transmembrane</keyword>
<dbReference type="Gene3D" id="1.10.3720.10">
    <property type="entry name" value="MetI-like"/>
    <property type="match status" value="1"/>
</dbReference>
<keyword evidence="5 7" id="KW-1133">Transmembrane helix</keyword>
<evidence type="ECO:0000256" key="5">
    <source>
        <dbReference type="ARBA" id="ARBA00022989"/>
    </source>
</evidence>
<keyword evidence="6 7" id="KW-0472">Membrane</keyword>
<evidence type="ECO:0000313" key="11">
    <source>
        <dbReference type="Proteomes" id="UP000806528"/>
    </source>
</evidence>
<gene>
    <name evidence="10" type="ORF">IDM40_06980</name>
</gene>
<dbReference type="PANTHER" id="PTHR43163:SF6">
    <property type="entry name" value="DIPEPTIDE TRANSPORT SYSTEM PERMEASE PROTEIN DPPB-RELATED"/>
    <property type="match status" value="1"/>
</dbReference>
<dbReference type="PANTHER" id="PTHR43163">
    <property type="entry name" value="DIPEPTIDE TRANSPORT SYSTEM PERMEASE PROTEIN DPPB-RELATED"/>
    <property type="match status" value="1"/>
</dbReference>
<protein>
    <submittedName>
        <fullName evidence="10">ABC transporter permease</fullName>
    </submittedName>
</protein>
<evidence type="ECO:0000256" key="4">
    <source>
        <dbReference type="ARBA" id="ARBA00022692"/>
    </source>
</evidence>
<keyword evidence="11" id="KW-1185">Reference proteome</keyword>
<comment type="subcellular location">
    <subcellularLocation>
        <location evidence="1 7">Cell membrane</location>
        <topology evidence="1 7">Multi-pass membrane protein</topology>
    </subcellularLocation>
</comment>
<evidence type="ECO:0000313" key="10">
    <source>
        <dbReference type="EMBL" id="MBE2998448.1"/>
    </source>
</evidence>
<dbReference type="InterPro" id="IPR045621">
    <property type="entry name" value="BPD_transp_1_N"/>
</dbReference>
<name>A0ABR9P3L9_9ACTN</name>
<evidence type="ECO:0000256" key="7">
    <source>
        <dbReference type="RuleBase" id="RU363032"/>
    </source>
</evidence>
<dbReference type="Pfam" id="PF00528">
    <property type="entry name" value="BPD_transp_1"/>
    <property type="match status" value="1"/>
</dbReference>
<proteinExistence type="inferred from homology"/>
<feature type="domain" description="ABC transmembrane type-1" evidence="9">
    <location>
        <begin position="126"/>
        <end position="328"/>
    </location>
</feature>
<evidence type="ECO:0000256" key="3">
    <source>
        <dbReference type="ARBA" id="ARBA00022475"/>
    </source>
</evidence>
<feature type="transmembrane region" description="Helical" evidence="7">
    <location>
        <begin position="202"/>
        <end position="224"/>
    </location>
</feature>
<reference evidence="10 11" key="1">
    <citation type="submission" date="2020-09" db="EMBL/GenBank/DDBJ databases">
        <title>Diversity and distribution of actinomycetes associated with coral in the coast of Hainan.</title>
        <authorList>
            <person name="Li F."/>
        </authorList>
    </citation>
    <scope>NUCLEOTIDE SEQUENCE [LARGE SCALE GENOMIC DNA]</scope>
    <source>
        <strain evidence="10 11">HNM0947</strain>
    </source>
</reference>
<feature type="compositionally biased region" description="Basic residues" evidence="8">
    <location>
        <begin position="1"/>
        <end position="13"/>
    </location>
</feature>
<organism evidence="10 11">
    <name type="scientific">Nocardiopsis coralli</name>
    <dbReference type="NCBI Taxonomy" id="2772213"/>
    <lineage>
        <taxon>Bacteria</taxon>
        <taxon>Bacillati</taxon>
        <taxon>Actinomycetota</taxon>
        <taxon>Actinomycetes</taxon>
        <taxon>Streptosporangiales</taxon>
        <taxon>Nocardiopsidaceae</taxon>
        <taxon>Nocardiopsis</taxon>
    </lineage>
</organism>
<feature type="transmembrane region" description="Helical" evidence="7">
    <location>
        <begin position="305"/>
        <end position="331"/>
    </location>
</feature>
<keyword evidence="3" id="KW-1003">Cell membrane</keyword>
<dbReference type="InterPro" id="IPR035906">
    <property type="entry name" value="MetI-like_sf"/>
</dbReference>
<feature type="transmembrane region" description="Helical" evidence="7">
    <location>
        <begin position="165"/>
        <end position="190"/>
    </location>
</feature>
<comment type="caution">
    <text evidence="10">The sequence shown here is derived from an EMBL/GenBank/DDBJ whole genome shotgun (WGS) entry which is preliminary data.</text>
</comment>
<feature type="transmembrane region" description="Helical" evidence="7">
    <location>
        <begin position="35"/>
        <end position="56"/>
    </location>
</feature>
<evidence type="ECO:0000256" key="2">
    <source>
        <dbReference type="ARBA" id="ARBA00022448"/>
    </source>
</evidence>
<dbReference type="PROSITE" id="PS50928">
    <property type="entry name" value="ABC_TM1"/>
    <property type="match status" value="1"/>
</dbReference>